<name>A0A495K395_WILMA</name>
<dbReference type="AlphaFoldDB" id="A0A495K395"/>
<accession>A0A495K395</accession>
<dbReference type="Proteomes" id="UP000274762">
    <property type="component" value="Unassembled WGS sequence"/>
</dbReference>
<reference evidence="2 3" key="1">
    <citation type="submission" date="2018-10" db="EMBL/GenBank/DDBJ databases">
        <title>Sequencing the genomes of 1000 actinobacteria strains.</title>
        <authorList>
            <person name="Klenk H.-P."/>
        </authorList>
    </citation>
    <scope>NUCLEOTIDE SEQUENCE [LARGE SCALE GENOMIC DNA]</scope>
    <source>
        <strain evidence="2 3">DSM 44343</strain>
    </source>
</reference>
<proteinExistence type="predicted"/>
<evidence type="ECO:0000313" key="2">
    <source>
        <dbReference type="EMBL" id="RKR94892.1"/>
    </source>
</evidence>
<keyword evidence="1" id="KW-0812">Transmembrane</keyword>
<sequence>MTDWYQIVPIAAGVSAAVTVAIRWFDRPRAVLRLEGRLSPTFDEHLSSAGRVTAHASLINIGDGDAFDVRLYGSGCDAVVPSRADILEGAPPLWSHRLAVVRAGDTVRLTVGVPKPLEGGEALIVTWSPSPKRWLRKTVRFEFDQLPSEGLFPPSVMPTVDIPKHVRRTKKLEELSPRANHTLQRDDDNL</sequence>
<protein>
    <submittedName>
        <fullName evidence="2">Uncharacterized protein</fullName>
    </submittedName>
</protein>
<keyword evidence="1" id="KW-1133">Transmembrane helix</keyword>
<dbReference type="OrthoDB" id="9916985at2"/>
<dbReference type="EMBL" id="RBKV01000001">
    <property type="protein sequence ID" value="RKR94892.1"/>
    <property type="molecule type" value="Genomic_DNA"/>
</dbReference>
<organism evidence="2 3">
    <name type="scientific">Williamsia marianensis</name>
    <dbReference type="NCBI Taxonomy" id="85044"/>
    <lineage>
        <taxon>Bacteria</taxon>
        <taxon>Bacillati</taxon>
        <taxon>Actinomycetota</taxon>
        <taxon>Actinomycetes</taxon>
        <taxon>Mycobacteriales</taxon>
        <taxon>Nocardiaceae</taxon>
        <taxon>Williamsia</taxon>
    </lineage>
</organism>
<dbReference type="RefSeq" id="WP_062799701.1">
    <property type="nucleotide sequence ID" value="NZ_CBCRXS010000004.1"/>
</dbReference>
<evidence type="ECO:0000313" key="3">
    <source>
        <dbReference type="Proteomes" id="UP000274762"/>
    </source>
</evidence>
<gene>
    <name evidence="2" type="ORF">DFJ75_1697</name>
</gene>
<comment type="caution">
    <text evidence="2">The sequence shown here is derived from an EMBL/GenBank/DDBJ whole genome shotgun (WGS) entry which is preliminary data.</text>
</comment>
<keyword evidence="1" id="KW-0472">Membrane</keyword>
<feature type="transmembrane region" description="Helical" evidence="1">
    <location>
        <begin position="6"/>
        <end position="25"/>
    </location>
</feature>
<evidence type="ECO:0000256" key="1">
    <source>
        <dbReference type="SAM" id="Phobius"/>
    </source>
</evidence>